<organism evidence="2 3">
    <name type="scientific">Sutcliffiella cohnii</name>
    <dbReference type="NCBI Taxonomy" id="33932"/>
    <lineage>
        <taxon>Bacteria</taxon>
        <taxon>Bacillati</taxon>
        <taxon>Bacillota</taxon>
        <taxon>Bacilli</taxon>
        <taxon>Bacillales</taxon>
        <taxon>Bacillaceae</taxon>
        <taxon>Sutcliffiella</taxon>
    </lineage>
</organism>
<proteinExistence type="predicted"/>
<dbReference type="Proteomes" id="UP000215224">
    <property type="component" value="Chromosome"/>
</dbReference>
<protein>
    <submittedName>
        <fullName evidence="2">Uncharacterized protein</fullName>
    </submittedName>
</protein>
<keyword evidence="3" id="KW-1185">Reference proteome</keyword>
<sequence>MAQVTVRKNNKVLNIEDTRLESYLLQGFEQIDKDGKVVKEATGGRTVSLQEHNKALDRIKELEENDAVQELEEAKKEIKALKSENTKLKKSLEELKKLSEESKSE</sequence>
<evidence type="ECO:0000313" key="3">
    <source>
        <dbReference type="Proteomes" id="UP000215224"/>
    </source>
</evidence>
<accession>A0A223KU55</accession>
<name>A0A223KU55_9BACI</name>
<dbReference type="KEGG" id="bcoh:BC6307_17950"/>
<keyword evidence="1" id="KW-0175">Coiled coil</keyword>
<dbReference type="AlphaFoldDB" id="A0A223KU55"/>
<evidence type="ECO:0000256" key="1">
    <source>
        <dbReference type="SAM" id="Coils"/>
    </source>
</evidence>
<dbReference type="RefSeq" id="WP_066412442.1">
    <property type="nucleotide sequence ID" value="NZ_CP018866.1"/>
</dbReference>
<reference evidence="2 3" key="1">
    <citation type="submission" date="2016-12" db="EMBL/GenBank/DDBJ databases">
        <title>The whole genome sequencing and assembly of Bacillus cohnii DSM 6307T strain.</title>
        <authorList>
            <person name="Lee Y.-J."/>
            <person name="Yi H."/>
            <person name="Bahn Y.-S."/>
            <person name="Kim J.F."/>
            <person name="Lee D.-W."/>
        </authorList>
    </citation>
    <scope>NUCLEOTIDE SEQUENCE [LARGE SCALE GENOMIC DNA]</scope>
    <source>
        <strain evidence="2 3">DSM 6307</strain>
    </source>
</reference>
<gene>
    <name evidence="2" type="ORF">BC6307_17950</name>
</gene>
<dbReference type="STRING" id="1314751.GCA_001591425_00805"/>
<feature type="coiled-coil region" evidence="1">
    <location>
        <begin position="45"/>
        <end position="105"/>
    </location>
</feature>
<dbReference type="EMBL" id="CP018866">
    <property type="protein sequence ID" value="AST93010.1"/>
    <property type="molecule type" value="Genomic_DNA"/>
</dbReference>
<evidence type="ECO:0000313" key="2">
    <source>
        <dbReference type="EMBL" id="AST93010.1"/>
    </source>
</evidence>